<reference evidence="10" key="2">
    <citation type="journal article" date="2017" name="Nat. Plants">
        <title>The Aegilops tauschii genome reveals multiple impacts of transposons.</title>
        <authorList>
            <person name="Zhao G."/>
            <person name="Zou C."/>
            <person name="Li K."/>
            <person name="Wang K."/>
            <person name="Li T."/>
            <person name="Gao L."/>
            <person name="Zhang X."/>
            <person name="Wang H."/>
            <person name="Yang Z."/>
            <person name="Liu X."/>
            <person name="Jiang W."/>
            <person name="Mao L."/>
            <person name="Kong X."/>
            <person name="Jiao Y."/>
            <person name="Jia J."/>
        </authorList>
    </citation>
    <scope>NUCLEOTIDE SEQUENCE [LARGE SCALE GENOMIC DNA]</scope>
    <source>
        <strain evidence="10">cv. AL8/78</strain>
    </source>
</reference>
<evidence type="ECO:0000256" key="6">
    <source>
        <dbReference type="ARBA" id="ARBA00047472"/>
    </source>
</evidence>
<reference evidence="9" key="3">
    <citation type="journal article" date="2017" name="Nature">
        <title>Genome sequence of the progenitor of the wheat D genome Aegilops tauschii.</title>
        <authorList>
            <person name="Luo M.C."/>
            <person name="Gu Y.Q."/>
            <person name="Puiu D."/>
            <person name="Wang H."/>
            <person name="Twardziok S.O."/>
            <person name="Deal K.R."/>
            <person name="Huo N."/>
            <person name="Zhu T."/>
            <person name="Wang L."/>
            <person name="Wang Y."/>
            <person name="McGuire P.E."/>
            <person name="Liu S."/>
            <person name="Long H."/>
            <person name="Ramasamy R.K."/>
            <person name="Rodriguez J.C."/>
            <person name="Van S.L."/>
            <person name="Yuan L."/>
            <person name="Wang Z."/>
            <person name="Xia Z."/>
            <person name="Xiao L."/>
            <person name="Anderson O.D."/>
            <person name="Ouyang S."/>
            <person name="Liang Y."/>
            <person name="Zimin A.V."/>
            <person name="Pertea G."/>
            <person name="Qi P."/>
            <person name="Bennetzen J.L."/>
            <person name="Dai X."/>
            <person name="Dawson M.W."/>
            <person name="Muller H.G."/>
            <person name="Kugler K."/>
            <person name="Rivarola-Duarte L."/>
            <person name="Spannagl M."/>
            <person name="Mayer K.F.X."/>
            <person name="Lu F.H."/>
            <person name="Bevan M.W."/>
            <person name="Leroy P."/>
            <person name="Li P."/>
            <person name="You F.M."/>
            <person name="Sun Q."/>
            <person name="Liu Z."/>
            <person name="Lyons E."/>
            <person name="Wicker T."/>
            <person name="Salzberg S.L."/>
            <person name="Devos K.M."/>
            <person name="Dvorak J."/>
        </authorList>
    </citation>
    <scope>NUCLEOTIDE SEQUENCE [LARGE SCALE GENOMIC DNA]</scope>
    <source>
        <strain evidence="9">cv. AL8/78</strain>
    </source>
</reference>
<dbReference type="NCBIfam" id="TIGR00196">
    <property type="entry name" value="yjeF_cterm"/>
    <property type="match status" value="1"/>
</dbReference>
<dbReference type="HAMAP" id="MF_01965">
    <property type="entry name" value="NADHX_dehydratase"/>
    <property type="match status" value="1"/>
</dbReference>
<evidence type="ECO:0000256" key="7">
    <source>
        <dbReference type="HAMAP-Rule" id="MF_03157"/>
    </source>
</evidence>
<evidence type="ECO:0000256" key="3">
    <source>
        <dbReference type="ARBA" id="ARBA00022857"/>
    </source>
</evidence>
<keyword evidence="2 7" id="KW-0067">ATP-binding</keyword>
<feature type="binding site" evidence="7">
    <location>
        <position position="307"/>
    </location>
    <ligand>
        <name>(6S)-NADPHX</name>
        <dbReference type="ChEBI" id="CHEBI:64076"/>
    </ligand>
</feature>
<sequence>MSLSMGACPHAWQQHHLHHRGRMWAASPAFRRQLFLLRSLAPTCADGGRASSSSLRPHLMYAAAGPVYEADAEAVVRRITPPLDRARHKGQAGKIAIIGGCREYTGAPYFAAISALRVGADLSHVFCTKDAATVIKSYSPELIVHPILEESYSVRDDERESVSSSILAEVIKWMERFDCIVVGPGLGRDSFLMDCVGNIMRHARQANIPTVVDGDGLFLITNNIGLVEDNSLAILTPNVYEYKRLVQKVLNCEVNEENASEQLTALCQKIGGVTIMRKGKADLISDGKKVTQVSTFGSPRRCGGQGDILSGSVAVFSSWARHFLLSNEQPKETSVNPMVLGCIAGSLLLRKAAALAFEKNKRSTVTTDIIEFLGQRFVVSALDFHLVWQSFYLKISFLCCSLEDICPAGR</sequence>
<keyword evidence="5 7" id="KW-0456">Lyase</keyword>
<accession>A0A453HFE8</accession>
<comment type="cofactor">
    <cofactor evidence="7">
        <name>Mg(2+)</name>
        <dbReference type="ChEBI" id="CHEBI:18420"/>
    </cofactor>
</comment>
<organism evidence="9 10">
    <name type="scientific">Aegilops tauschii subsp. strangulata</name>
    <name type="common">Goatgrass</name>
    <dbReference type="NCBI Taxonomy" id="200361"/>
    <lineage>
        <taxon>Eukaryota</taxon>
        <taxon>Viridiplantae</taxon>
        <taxon>Streptophyta</taxon>
        <taxon>Embryophyta</taxon>
        <taxon>Tracheophyta</taxon>
        <taxon>Spermatophyta</taxon>
        <taxon>Magnoliopsida</taxon>
        <taxon>Liliopsida</taxon>
        <taxon>Poales</taxon>
        <taxon>Poaceae</taxon>
        <taxon>BOP clade</taxon>
        <taxon>Pooideae</taxon>
        <taxon>Triticodae</taxon>
        <taxon>Triticeae</taxon>
        <taxon>Triticinae</taxon>
        <taxon>Aegilops</taxon>
    </lineage>
</organism>
<name>A0A453HFE8_AEGTS</name>
<dbReference type="GO" id="GO:0019674">
    <property type="term" value="P:NAD+ metabolic process"/>
    <property type="evidence" value="ECO:0007669"/>
    <property type="project" value="EnsemblPlants"/>
</dbReference>
<keyword evidence="4 7" id="KW-0520">NAD</keyword>
<keyword evidence="1 7" id="KW-0547">Nucleotide-binding</keyword>
<reference evidence="9" key="5">
    <citation type="journal article" date="2021" name="G3 (Bethesda)">
        <title>Aegilops tauschii genome assembly Aet v5.0 features greater sequence contiguity and improved annotation.</title>
        <authorList>
            <person name="Wang L."/>
            <person name="Zhu T."/>
            <person name="Rodriguez J.C."/>
            <person name="Deal K.R."/>
            <person name="Dubcovsky J."/>
            <person name="McGuire P.E."/>
            <person name="Lux T."/>
            <person name="Spannagl M."/>
            <person name="Mayer K.F.X."/>
            <person name="Baldrich P."/>
            <person name="Meyers B.C."/>
            <person name="Huo N."/>
            <person name="Gu Y.Q."/>
            <person name="Zhou H."/>
            <person name="Devos K.M."/>
            <person name="Bennetzen J.L."/>
            <person name="Unver T."/>
            <person name="Budak H."/>
            <person name="Gulick P.J."/>
            <person name="Galiba G."/>
            <person name="Kalapos B."/>
            <person name="Nelson D.R."/>
            <person name="Li P."/>
            <person name="You F.M."/>
            <person name="Luo M.C."/>
            <person name="Dvorak J."/>
        </authorList>
    </citation>
    <scope>NUCLEOTIDE SEQUENCE [LARGE SCALE GENOMIC DNA]</scope>
    <source>
        <strain evidence="9">cv. AL8/78</strain>
    </source>
</reference>
<dbReference type="EC" id="4.2.1.93" evidence="7"/>
<reference evidence="10" key="1">
    <citation type="journal article" date="2014" name="Science">
        <title>Ancient hybridizations among the ancestral genomes of bread wheat.</title>
        <authorList>
            <consortium name="International Wheat Genome Sequencing Consortium,"/>
            <person name="Marcussen T."/>
            <person name="Sandve S.R."/>
            <person name="Heier L."/>
            <person name="Spannagl M."/>
            <person name="Pfeifer M."/>
            <person name="Jakobsen K.S."/>
            <person name="Wulff B.B."/>
            <person name="Steuernagel B."/>
            <person name="Mayer K.F."/>
            <person name="Olsen O.A."/>
        </authorList>
    </citation>
    <scope>NUCLEOTIDE SEQUENCE [LARGE SCALE GENOMIC DNA]</scope>
    <source>
        <strain evidence="10">cv. AL8/78</strain>
    </source>
</reference>
<dbReference type="InterPro" id="IPR000631">
    <property type="entry name" value="CARKD"/>
</dbReference>
<dbReference type="GO" id="GO:0009507">
    <property type="term" value="C:chloroplast"/>
    <property type="evidence" value="ECO:0007669"/>
    <property type="project" value="EnsemblPlants"/>
</dbReference>
<dbReference type="GO" id="GO:0005524">
    <property type="term" value="F:ATP binding"/>
    <property type="evidence" value="ECO:0007669"/>
    <property type="project" value="UniProtKB-KW"/>
</dbReference>
<dbReference type="Gramene" id="AET4Gv20169800.2">
    <property type="protein sequence ID" value="AET4Gv20169800.2"/>
    <property type="gene ID" value="AET4Gv20169800"/>
</dbReference>
<dbReference type="FunFam" id="3.40.1190.20:FF:000028">
    <property type="entry name" value="ATP-dependent (S)-NAD(P)H-hydrate dehydratase"/>
    <property type="match status" value="1"/>
</dbReference>
<dbReference type="GO" id="GO:0110051">
    <property type="term" value="P:metabolite repair"/>
    <property type="evidence" value="ECO:0007669"/>
    <property type="project" value="TreeGrafter"/>
</dbReference>
<evidence type="ECO:0000256" key="4">
    <source>
        <dbReference type="ARBA" id="ARBA00023027"/>
    </source>
</evidence>
<keyword evidence="3" id="KW-0521">NADP</keyword>
<evidence type="ECO:0000256" key="2">
    <source>
        <dbReference type="ARBA" id="ARBA00022840"/>
    </source>
</evidence>
<dbReference type="GO" id="GO:0006739">
    <property type="term" value="P:NADP+ metabolic process"/>
    <property type="evidence" value="ECO:0007669"/>
    <property type="project" value="EnsemblPlants"/>
</dbReference>
<feature type="binding site" evidence="7">
    <location>
        <begin position="238"/>
        <end position="244"/>
    </location>
    <ligand>
        <name>(6S)-NADPHX</name>
        <dbReference type="ChEBI" id="CHEBI:64076"/>
    </ligand>
</feature>
<evidence type="ECO:0000256" key="1">
    <source>
        <dbReference type="ARBA" id="ARBA00022741"/>
    </source>
</evidence>
<reference evidence="9" key="4">
    <citation type="submission" date="2019-03" db="UniProtKB">
        <authorList>
            <consortium name="EnsemblPlants"/>
        </authorList>
    </citation>
    <scope>IDENTIFICATION</scope>
</reference>
<dbReference type="Pfam" id="PF01256">
    <property type="entry name" value="Carb_kinase"/>
    <property type="match status" value="1"/>
</dbReference>
<dbReference type="GO" id="GO:0005739">
    <property type="term" value="C:mitochondrion"/>
    <property type="evidence" value="ECO:0007669"/>
    <property type="project" value="EnsemblPlants"/>
</dbReference>
<evidence type="ECO:0000313" key="9">
    <source>
        <dbReference type="EnsemblPlants" id="AET4Gv20169800.2"/>
    </source>
</evidence>
<dbReference type="GO" id="GO:0047453">
    <property type="term" value="F:ATP-dependent NAD(P)H-hydrate dehydratase activity"/>
    <property type="evidence" value="ECO:0007669"/>
    <property type="project" value="UniProtKB-UniRule"/>
</dbReference>
<dbReference type="CDD" id="cd01171">
    <property type="entry name" value="YXKO-related"/>
    <property type="match status" value="1"/>
</dbReference>
<dbReference type="InterPro" id="IPR029056">
    <property type="entry name" value="Ribokinase-like"/>
</dbReference>
<comment type="catalytic activity">
    <reaction evidence="6 7">
        <text>(6S)-NADPHX + ATP = ADP + phosphate + NADPH + H(+)</text>
        <dbReference type="Rhea" id="RHEA:32231"/>
        <dbReference type="ChEBI" id="CHEBI:15378"/>
        <dbReference type="ChEBI" id="CHEBI:30616"/>
        <dbReference type="ChEBI" id="CHEBI:43474"/>
        <dbReference type="ChEBI" id="CHEBI:57783"/>
        <dbReference type="ChEBI" id="CHEBI:64076"/>
        <dbReference type="ChEBI" id="CHEBI:456216"/>
        <dbReference type="EC" id="4.2.1.93"/>
    </reaction>
</comment>
<dbReference type="Gene3D" id="3.40.1190.20">
    <property type="match status" value="1"/>
</dbReference>
<keyword evidence="10" id="KW-1185">Reference proteome</keyword>
<keyword evidence="7" id="KW-0597">Phosphoprotein</keyword>
<dbReference type="STRING" id="200361.A0A453HFE8"/>
<comment type="similarity">
    <text evidence="7">Belongs to the NnrD/CARKD family.</text>
</comment>
<proteinExistence type="inferred from homology"/>
<dbReference type="SUPFAM" id="SSF53613">
    <property type="entry name" value="Ribokinase-like"/>
    <property type="match status" value="1"/>
</dbReference>
<comment type="function">
    <text evidence="7">Catalyzes the dehydration of the S-form of NAD(P)HX at the expense of ATP, which is converted to ADP. Together with NAD(P)HX epimerase, which catalyzes the epimerization of the S- and R-forms, the enzyme allows the repair of both epimers of NAD(P)HX, a damaged form of NAD(P)H that is a result of enzymatic or heat-dependent hydration.</text>
</comment>
<evidence type="ECO:0000256" key="5">
    <source>
        <dbReference type="ARBA" id="ARBA00023239"/>
    </source>
</evidence>
<feature type="binding site" evidence="7">
    <location>
        <position position="185"/>
    </location>
    <ligand>
        <name>(6S)-NADPHX</name>
        <dbReference type="ChEBI" id="CHEBI:64076"/>
    </ligand>
</feature>
<dbReference type="AlphaFoldDB" id="A0A453HFE8"/>
<dbReference type="GO" id="GO:0005829">
    <property type="term" value="C:cytosol"/>
    <property type="evidence" value="ECO:0007669"/>
    <property type="project" value="EnsemblPlants"/>
</dbReference>
<dbReference type="Proteomes" id="UP000015105">
    <property type="component" value="Chromosome 4D"/>
</dbReference>
<comment type="catalytic activity">
    <reaction evidence="7">
        <text>(6S)-NADHX + ATP = ADP + phosphate + NADH + H(+)</text>
        <dbReference type="Rhea" id="RHEA:19017"/>
        <dbReference type="ChEBI" id="CHEBI:15378"/>
        <dbReference type="ChEBI" id="CHEBI:30616"/>
        <dbReference type="ChEBI" id="CHEBI:43474"/>
        <dbReference type="ChEBI" id="CHEBI:57945"/>
        <dbReference type="ChEBI" id="CHEBI:64074"/>
        <dbReference type="ChEBI" id="CHEBI:456216"/>
        <dbReference type="EC" id="4.2.1.93"/>
    </reaction>
</comment>
<protein>
    <recommendedName>
        <fullName evidence="7">ATP-dependent (S)-NAD(P)H-hydrate dehydratase</fullName>
        <ecNumber evidence="7">4.2.1.93</ecNumber>
    </recommendedName>
    <alternativeName>
        <fullName evidence="7">ATP-dependent NAD(P)HX dehydratase</fullName>
    </alternativeName>
</protein>
<feature type="domain" description="YjeF C-terminal" evidence="8">
    <location>
        <begin position="72"/>
        <end position="380"/>
    </location>
</feature>
<dbReference type="EnsemblPlants" id="AET4Gv20169800.2">
    <property type="protein sequence ID" value="AET4Gv20169800.2"/>
    <property type="gene ID" value="AET4Gv20169800"/>
</dbReference>
<dbReference type="PANTHER" id="PTHR12592:SF0">
    <property type="entry name" value="ATP-DEPENDENT (S)-NAD(P)H-HYDRATE DEHYDRATASE"/>
    <property type="match status" value="1"/>
</dbReference>
<feature type="binding site" evidence="7">
    <location>
        <begin position="278"/>
        <end position="282"/>
    </location>
    <ligand>
        <name>ATP</name>
        <dbReference type="ChEBI" id="CHEBI:30616"/>
    </ligand>
</feature>
<dbReference type="PROSITE" id="PS51383">
    <property type="entry name" value="YJEF_C_3"/>
    <property type="match status" value="1"/>
</dbReference>
<evidence type="ECO:0000259" key="8">
    <source>
        <dbReference type="PROSITE" id="PS51383"/>
    </source>
</evidence>
<dbReference type="PANTHER" id="PTHR12592">
    <property type="entry name" value="ATP-DEPENDENT (S)-NAD(P)H-HYDRATE DEHYDRATASE FAMILY MEMBER"/>
    <property type="match status" value="1"/>
</dbReference>
<feature type="binding site" evidence="7">
    <location>
        <begin position="297"/>
        <end position="306"/>
    </location>
    <ligand>
        <name>ATP</name>
        <dbReference type="ChEBI" id="CHEBI:30616"/>
    </ligand>
</feature>
<evidence type="ECO:0000313" key="10">
    <source>
        <dbReference type="Proteomes" id="UP000015105"/>
    </source>
</evidence>